<comment type="caution">
    <text evidence="2">The sequence shown here is derived from an EMBL/GenBank/DDBJ whole genome shotgun (WGS) entry which is preliminary data.</text>
</comment>
<evidence type="ECO:0008006" key="4">
    <source>
        <dbReference type="Google" id="ProtNLM"/>
    </source>
</evidence>
<evidence type="ECO:0000313" key="3">
    <source>
        <dbReference type="Proteomes" id="UP000321386"/>
    </source>
</evidence>
<proteinExistence type="predicted"/>
<sequence>MSGVVVLPTPVVESESAWSGAGAVDDLISCSRAIESGAWVDAAVSGVALGASVAGAAIDPLGSAVSWGVGWLLDHVSPLDDILDALAGDADAVVAYAATWARIGAALDELTDRYCDDVRLDTAGMHGPTVTAYAAASGAIAWSARALADAARVVGSAIEICAQVVRAVHDMVRDLLAEIVGTFVGSLSGPVTAAARAARMAAHAATNVRPMVDGVARTVRTLRDLADDVLAAFVRAHRQLVDYGAVIDTSRKVETAVDKVGYFTTGVAPFVPPAPAAPAPPPPAPAPTPSPAPPGPTPVPSPGPSPAPPPAPSGARSPSPPGG</sequence>
<dbReference type="Proteomes" id="UP000321386">
    <property type="component" value="Unassembled WGS sequence"/>
</dbReference>
<keyword evidence="3" id="KW-1185">Reference proteome</keyword>
<accession>A0A510UWK4</accession>
<dbReference type="RefSeq" id="WP_146807407.1">
    <property type="nucleotide sequence ID" value="NZ_BJUA01000016.1"/>
</dbReference>
<protein>
    <recommendedName>
        <fullName evidence="4">PPE family domain-containing protein</fullName>
    </recommendedName>
</protein>
<gene>
    <name evidence="2" type="ORF">CPE01_27610</name>
</gene>
<feature type="region of interest" description="Disordered" evidence="1">
    <location>
        <begin position="272"/>
        <end position="323"/>
    </location>
</feature>
<dbReference type="EMBL" id="BJUA01000016">
    <property type="protein sequence ID" value="GEK19028.1"/>
    <property type="molecule type" value="Genomic_DNA"/>
</dbReference>
<reference evidence="2 3" key="1">
    <citation type="submission" date="2019-07" db="EMBL/GenBank/DDBJ databases">
        <title>Whole genome shotgun sequence of Cellulomonas persica NBRC 101101.</title>
        <authorList>
            <person name="Hosoyama A."/>
            <person name="Uohara A."/>
            <person name="Ohji S."/>
            <person name="Ichikawa N."/>
        </authorList>
    </citation>
    <scope>NUCLEOTIDE SEQUENCE [LARGE SCALE GENOMIC DNA]</scope>
    <source>
        <strain evidence="2 3">NBRC 101101</strain>
    </source>
</reference>
<evidence type="ECO:0000256" key="1">
    <source>
        <dbReference type="SAM" id="MobiDB-lite"/>
    </source>
</evidence>
<dbReference type="AlphaFoldDB" id="A0A510UWK4"/>
<name>A0A510UWK4_9CELL</name>
<organism evidence="2 3">
    <name type="scientific">Cellulomonas persica</name>
    <dbReference type="NCBI Taxonomy" id="76861"/>
    <lineage>
        <taxon>Bacteria</taxon>
        <taxon>Bacillati</taxon>
        <taxon>Actinomycetota</taxon>
        <taxon>Actinomycetes</taxon>
        <taxon>Micrococcales</taxon>
        <taxon>Cellulomonadaceae</taxon>
        <taxon>Cellulomonas</taxon>
    </lineage>
</organism>
<dbReference type="OrthoDB" id="2086631at2"/>
<evidence type="ECO:0000313" key="2">
    <source>
        <dbReference type="EMBL" id="GEK19028.1"/>
    </source>
</evidence>